<evidence type="ECO:0000313" key="1">
    <source>
        <dbReference type="EMBL" id="MET1256383.1"/>
    </source>
</evidence>
<keyword evidence="2" id="KW-1185">Reference proteome</keyword>
<name>A0ABV2BWT6_9GAMM</name>
<comment type="caution">
    <text evidence="1">The sequence shown here is derived from an EMBL/GenBank/DDBJ whole genome shotgun (WGS) entry which is preliminary data.</text>
</comment>
<organism evidence="1 2">
    <name type="scientific">Aliikangiella maris</name>
    <dbReference type="NCBI Taxonomy" id="3162458"/>
    <lineage>
        <taxon>Bacteria</taxon>
        <taxon>Pseudomonadati</taxon>
        <taxon>Pseudomonadota</taxon>
        <taxon>Gammaproteobacteria</taxon>
        <taxon>Oceanospirillales</taxon>
        <taxon>Pleioneaceae</taxon>
        <taxon>Aliikangiella</taxon>
    </lineage>
</organism>
<dbReference type="Proteomes" id="UP001548189">
    <property type="component" value="Unassembled WGS sequence"/>
</dbReference>
<evidence type="ECO:0000313" key="2">
    <source>
        <dbReference type="Proteomes" id="UP001548189"/>
    </source>
</evidence>
<accession>A0ABV2BWT6</accession>
<dbReference type="EMBL" id="JBEVCJ010000021">
    <property type="protein sequence ID" value="MET1256383.1"/>
    <property type="molecule type" value="Genomic_DNA"/>
</dbReference>
<proteinExistence type="predicted"/>
<reference evidence="1 2" key="1">
    <citation type="submission" date="2024-06" db="EMBL/GenBank/DDBJ databases">
        <authorList>
            <person name="Li F."/>
        </authorList>
    </citation>
    <scope>NUCLEOTIDE SEQUENCE [LARGE SCALE GENOMIC DNA]</scope>
    <source>
        <strain evidence="1 2">GXAS 311</strain>
    </source>
</reference>
<gene>
    <name evidence="1" type="ORF">ABVT43_14680</name>
</gene>
<protein>
    <submittedName>
        <fullName evidence="1">Uncharacterized protein</fullName>
    </submittedName>
</protein>
<sequence length="140" mass="16086">MNLEICGYILELDPSGTKEIYEKINKGGSEECTCDYCKNYIEAIESIFPKEVEEFFLNAGIDKTKDAEVYEYCEETPGIHHYGGEYYLLAKVLKHPKKPASMGEHFNFAFTEPSPLAQDEFRIKGSVCFTFDTMIPWKLK</sequence>
<dbReference type="RefSeq" id="WP_353896969.1">
    <property type="nucleotide sequence ID" value="NZ_JBEVCJ010000021.1"/>
</dbReference>